<dbReference type="EMBL" id="UGJB01000004">
    <property type="protein sequence ID" value="STQ10213.1"/>
    <property type="molecule type" value="Genomic_DNA"/>
</dbReference>
<evidence type="ECO:0000313" key="2">
    <source>
        <dbReference type="Proteomes" id="UP000255106"/>
    </source>
</evidence>
<name>A0A377LX38_ENTCL</name>
<proteinExistence type="predicted"/>
<accession>A0A377LX38</accession>
<evidence type="ECO:0000313" key="1">
    <source>
        <dbReference type="EMBL" id="STQ10213.1"/>
    </source>
</evidence>
<reference evidence="1 2" key="1">
    <citation type="submission" date="2018-06" db="EMBL/GenBank/DDBJ databases">
        <authorList>
            <consortium name="Pathogen Informatics"/>
            <person name="Doyle S."/>
        </authorList>
    </citation>
    <scope>NUCLEOTIDE SEQUENCE [LARGE SCALE GENOMIC DNA]</scope>
    <source>
        <strain evidence="1 2">NCTC10005</strain>
    </source>
</reference>
<dbReference type="Proteomes" id="UP000255106">
    <property type="component" value="Unassembled WGS sequence"/>
</dbReference>
<protein>
    <submittedName>
        <fullName evidence="1">Uncharacterized protein</fullName>
    </submittedName>
</protein>
<organism evidence="1 2">
    <name type="scientific">Enterobacter cloacae</name>
    <dbReference type="NCBI Taxonomy" id="550"/>
    <lineage>
        <taxon>Bacteria</taxon>
        <taxon>Pseudomonadati</taxon>
        <taxon>Pseudomonadota</taxon>
        <taxon>Gammaproteobacteria</taxon>
        <taxon>Enterobacterales</taxon>
        <taxon>Enterobacteriaceae</taxon>
        <taxon>Enterobacter</taxon>
        <taxon>Enterobacter cloacae complex</taxon>
    </lineage>
</organism>
<sequence>MADQQRKRSNDNECQDKVKDAVHICSKYEAGLIFVHILCNNRKENEIKDTL</sequence>
<gene>
    <name evidence="1" type="ORF">NCTC10005_02957</name>
</gene>
<dbReference type="AlphaFoldDB" id="A0A377LX38"/>